<comment type="caution">
    <text evidence="2">The sequence shown here is derived from an EMBL/GenBank/DDBJ whole genome shotgun (WGS) entry which is preliminary data.</text>
</comment>
<evidence type="ECO:0000313" key="3">
    <source>
        <dbReference type="Proteomes" id="UP000306477"/>
    </source>
</evidence>
<dbReference type="Pfam" id="PF14004">
    <property type="entry name" value="DUF4227"/>
    <property type="match status" value="1"/>
</dbReference>
<evidence type="ECO:0000256" key="1">
    <source>
        <dbReference type="SAM" id="Phobius"/>
    </source>
</evidence>
<accession>A0A4S3PZJ5</accession>
<organism evidence="2 3">
    <name type="scientific">Bacillus timonensis</name>
    <dbReference type="NCBI Taxonomy" id="1033734"/>
    <lineage>
        <taxon>Bacteria</taxon>
        <taxon>Bacillati</taxon>
        <taxon>Bacillota</taxon>
        <taxon>Bacilli</taxon>
        <taxon>Bacillales</taxon>
        <taxon>Bacillaceae</taxon>
        <taxon>Bacillus</taxon>
    </lineage>
</organism>
<sequence length="75" mass="8997">MGQWFRVVYDTLKVFVLFTGCTFLFYYGIIWVNEEYQNYHKYDEPEGSSVKAASMIEEKETGLLDRLLFFYRNGE</sequence>
<name>A0A4S3PZJ5_9BACI</name>
<dbReference type="RefSeq" id="WP_136377862.1">
    <property type="nucleotide sequence ID" value="NZ_SLUB01000002.1"/>
</dbReference>
<keyword evidence="1" id="KW-1133">Transmembrane helix</keyword>
<feature type="transmembrane region" description="Helical" evidence="1">
    <location>
        <begin position="12"/>
        <end position="32"/>
    </location>
</feature>
<keyword evidence="3" id="KW-1185">Reference proteome</keyword>
<dbReference type="AlphaFoldDB" id="A0A4S3PZJ5"/>
<dbReference type="InterPro" id="IPR025321">
    <property type="entry name" value="DUF4227"/>
</dbReference>
<dbReference type="Proteomes" id="UP000306477">
    <property type="component" value="Unassembled WGS sequence"/>
</dbReference>
<dbReference type="EMBL" id="SLUB01000002">
    <property type="protein sequence ID" value="THE15006.1"/>
    <property type="molecule type" value="Genomic_DNA"/>
</dbReference>
<proteinExistence type="predicted"/>
<dbReference type="OrthoDB" id="2691647at2"/>
<evidence type="ECO:0000313" key="2">
    <source>
        <dbReference type="EMBL" id="THE15006.1"/>
    </source>
</evidence>
<dbReference type="STRING" id="1033734.GCA_000285535_04205"/>
<keyword evidence="1" id="KW-0472">Membrane</keyword>
<protein>
    <submittedName>
        <fullName evidence="2">DUF4227 family protein</fullName>
    </submittedName>
</protein>
<reference evidence="2 3" key="1">
    <citation type="journal article" date="2019" name="Indoor Air">
        <title>Impacts of indoor surface finishes on bacterial viability.</title>
        <authorList>
            <person name="Hu J."/>
            <person name="Maamar S.B."/>
            <person name="Glawe A.J."/>
            <person name="Gottel N."/>
            <person name="Gilbert J.A."/>
            <person name="Hartmann E.M."/>
        </authorList>
    </citation>
    <scope>NUCLEOTIDE SEQUENCE [LARGE SCALE GENOMIC DNA]</scope>
    <source>
        <strain evidence="2 3">AF060A6</strain>
    </source>
</reference>
<keyword evidence="1" id="KW-0812">Transmembrane</keyword>
<gene>
    <name evidence="2" type="ORF">E1I69_01450</name>
</gene>